<accession>A0A9X3LF46</accession>
<comment type="caution">
    <text evidence="1">The sequence shown here is derived from an EMBL/GenBank/DDBJ whole genome shotgun (WGS) entry which is preliminary data.</text>
</comment>
<gene>
    <name evidence="1" type="ORF">M9R32_06715</name>
</gene>
<dbReference type="EMBL" id="JAMKBJ010000004">
    <property type="protein sequence ID" value="MCZ8536870.1"/>
    <property type="molecule type" value="Genomic_DNA"/>
</dbReference>
<proteinExistence type="predicted"/>
<dbReference type="AlphaFoldDB" id="A0A9X3LF46"/>
<protein>
    <submittedName>
        <fullName evidence="1">Uncharacterized protein</fullName>
    </submittedName>
</protein>
<evidence type="ECO:0000313" key="2">
    <source>
        <dbReference type="Proteomes" id="UP001152173"/>
    </source>
</evidence>
<organism evidence="1 2">
    <name type="scientific">Paenisporosarcina quisquiliarum</name>
    <dbReference type="NCBI Taxonomy" id="365346"/>
    <lineage>
        <taxon>Bacteria</taxon>
        <taxon>Bacillati</taxon>
        <taxon>Bacillota</taxon>
        <taxon>Bacilli</taxon>
        <taxon>Bacillales</taxon>
        <taxon>Caryophanaceae</taxon>
        <taxon>Paenisporosarcina</taxon>
    </lineage>
</organism>
<name>A0A9X3LF46_9BACL</name>
<reference evidence="1" key="1">
    <citation type="submission" date="2022-05" db="EMBL/GenBank/DDBJ databases">
        <authorList>
            <person name="Colautti A."/>
            <person name="Iacumin L."/>
        </authorList>
    </citation>
    <scope>NUCLEOTIDE SEQUENCE</scope>
    <source>
        <strain evidence="1">SK 55</strain>
    </source>
</reference>
<dbReference type="Proteomes" id="UP001152173">
    <property type="component" value="Unassembled WGS sequence"/>
</dbReference>
<dbReference type="RefSeq" id="WP_269925966.1">
    <property type="nucleotide sequence ID" value="NZ_JAMKBJ010000004.1"/>
</dbReference>
<sequence length="67" mass="7455">MVVNKGGNLSVGYFIAYMNLIMQAKQCSIICAQQYTLEKFFKGNPDHFGPVTYASFIKATSELAIIE</sequence>
<evidence type="ECO:0000313" key="1">
    <source>
        <dbReference type="EMBL" id="MCZ8536870.1"/>
    </source>
</evidence>
<keyword evidence="2" id="KW-1185">Reference proteome</keyword>